<evidence type="ECO:0000313" key="2">
    <source>
        <dbReference type="EMBL" id="KIZ06245.1"/>
    </source>
</evidence>
<gene>
    <name evidence="2" type="ORF">MNEG_1706</name>
</gene>
<proteinExistence type="predicted"/>
<evidence type="ECO:0000256" key="1">
    <source>
        <dbReference type="SAM" id="Phobius"/>
    </source>
</evidence>
<sequence>MVAGAARPARTGFEAGVFAAAGAAACAAAALAFFVLLAFACLCGCFCGGACAMSTARMPAARRLRSRWCARVGGGGAAAARVRRIAAPAAIRGTLGRVRLRGVC</sequence>
<dbReference type="GeneID" id="25734584"/>
<dbReference type="RefSeq" id="XP_013905264.1">
    <property type="nucleotide sequence ID" value="XM_014049810.1"/>
</dbReference>
<dbReference type="EMBL" id="KK100396">
    <property type="protein sequence ID" value="KIZ06245.1"/>
    <property type="molecule type" value="Genomic_DNA"/>
</dbReference>
<name>A0A0D2MUN4_9CHLO</name>
<reference evidence="2 3" key="1">
    <citation type="journal article" date="2013" name="BMC Genomics">
        <title>Reconstruction of the lipid metabolism for the microalga Monoraphidium neglectum from its genome sequence reveals characteristics suitable for biofuel production.</title>
        <authorList>
            <person name="Bogen C."/>
            <person name="Al-Dilaimi A."/>
            <person name="Albersmeier A."/>
            <person name="Wichmann J."/>
            <person name="Grundmann M."/>
            <person name="Rupp O."/>
            <person name="Lauersen K.J."/>
            <person name="Blifernez-Klassen O."/>
            <person name="Kalinowski J."/>
            <person name="Goesmann A."/>
            <person name="Mussgnug J.H."/>
            <person name="Kruse O."/>
        </authorList>
    </citation>
    <scope>NUCLEOTIDE SEQUENCE [LARGE SCALE GENOMIC DNA]</scope>
    <source>
        <strain evidence="2 3">SAG 48.87</strain>
    </source>
</reference>
<organism evidence="2 3">
    <name type="scientific">Monoraphidium neglectum</name>
    <dbReference type="NCBI Taxonomy" id="145388"/>
    <lineage>
        <taxon>Eukaryota</taxon>
        <taxon>Viridiplantae</taxon>
        <taxon>Chlorophyta</taxon>
        <taxon>core chlorophytes</taxon>
        <taxon>Chlorophyceae</taxon>
        <taxon>CS clade</taxon>
        <taxon>Sphaeropleales</taxon>
        <taxon>Selenastraceae</taxon>
        <taxon>Monoraphidium</taxon>
    </lineage>
</organism>
<keyword evidence="1" id="KW-1133">Transmembrane helix</keyword>
<feature type="transmembrane region" description="Helical" evidence="1">
    <location>
        <begin position="20"/>
        <end position="53"/>
    </location>
</feature>
<dbReference type="KEGG" id="mng:MNEG_1706"/>
<keyword evidence="1" id="KW-0812">Transmembrane</keyword>
<accession>A0A0D2MUN4</accession>
<dbReference type="Proteomes" id="UP000054498">
    <property type="component" value="Unassembled WGS sequence"/>
</dbReference>
<protein>
    <submittedName>
        <fullName evidence="2">Uncharacterized protein</fullName>
    </submittedName>
</protein>
<keyword evidence="1" id="KW-0472">Membrane</keyword>
<evidence type="ECO:0000313" key="3">
    <source>
        <dbReference type="Proteomes" id="UP000054498"/>
    </source>
</evidence>
<keyword evidence="3" id="KW-1185">Reference proteome</keyword>
<dbReference type="AlphaFoldDB" id="A0A0D2MUN4"/>
<dbReference type="PROSITE" id="PS51257">
    <property type="entry name" value="PROKAR_LIPOPROTEIN"/>
    <property type="match status" value="1"/>
</dbReference>